<feature type="compositionally biased region" description="Basic and acidic residues" evidence="1">
    <location>
        <begin position="58"/>
        <end position="69"/>
    </location>
</feature>
<reference evidence="2 3" key="1">
    <citation type="submission" date="2018-05" db="EMBL/GenBank/DDBJ databases">
        <authorList>
            <person name="Goeker M."/>
            <person name="Huntemann M."/>
            <person name="Clum A."/>
            <person name="Pillay M."/>
            <person name="Palaniappan K."/>
            <person name="Varghese N."/>
            <person name="Mikhailova N."/>
            <person name="Stamatis D."/>
            <person name="Reddy T."/>
            <person name="Daum C."/>
            <person name="Shapiro N."/>
            <person name="Ivanova N."/>
            <person name="Kyrpides N."/>
            <person name="Woyke T."/>
        </authorList>
    </citation>
    <scope>NUCLEOTIDE SEQUENCE [LARGE SCALE GENOMIC DNA]</scope>
    <source>
        <strain evidence="2 3">DSM 26524</strain>
    </source>
</reference>
<evidence type="ECO:0000313" key="3">
    <source>
        <dbReference type="Proteomes" id="UP000245412"/>
    </source>
</evidence>
<dbReference type="EMBL" id="QGGY01000002">
    <property type="protein sequence ID" value="PWJ78181.1"/>
    <property type="molecule type" value="Genomic_DNA"/>
</dbReference>
<dbReference type="Proteomes" id="UP000245412">
    <property type="component" value="Unassembled WGS sequence"/>
</dbReference>
<comment type="caution">
    <text evidence="2">The sequence shown here is derived from an EMBL/GenBank/DDBJ whole genome shotgun (WGS) entry which is preliminary data.</text>
</comment>
<proteinExistence type="predicted"/>
<name>A0AB73T8E2_9FIRM</name>
<dbReference type="AlphaFoldDB" id="A0AB73T8E2"/>
<accession>A0AB73T8E2</accession>
<feature type="region of interest" description="Disordered" evidence="1">
    <location>
        <begin position="48"/>
        <end position="69"/>
    </location>
</feature>
<evidence type="ECO:0000313" key="2">
    <source>
        <dbReference type="EMBL" id="PWJ78181.1"/>
    </source>
</evidence>
<organism evidence="2 3">
    <name type="scientific">Murimonas intestini</name>
    <dbReference type="NCBI Taxonomy" id="1337051"/>
    <lineage>
        <taxon>Bacteria</taxon>
        <taxon>Bacillati</taxon>
        <taxon>Bacillota</taxon>
        <taxon>Clostridia</taxon>
        <taxon>Lachnospirales</taxon>
        <taxon>Lachnospiraceae</taxon>
        <taxon>Murimonas</taxon>
    </lineage>
</organism>
<evidence type="ECO:0000256" key="1">
    <source>
        <dbReference type="SAM" id="MobiDB-lite"/>
    </source>
</evidence>
<gene>
    <name evidence="2" type="ORF">C7383_102317</name>
</gene>
<keyword evidence="3" id="KW-1185">Reference proteome</keyword>
<sequence>MRRLICGPEILSGRAVCPPDGRKYEEEMFSGTFDFDMHFCIGGIVQAGKGTRGRARHRDGGGGRDTKQL</sequence>
<protein>
    <submittedName>
        <fullName evidence="2">Uncharacterized protein</fullName>
    </submittedName>
</protein>